<keyword evidence="2" id="KW-1185">Reference proteome</keyword>
<dbReference type="KEGG" id="thal:A1OE_772"/>
<organism evidence="1 2">
    <name type="scientific">Candidatus Endolissoclinum faulkneri L2</name>
    <dbReference type="NCBI Taxonomy" id="1193729"/>
    <lineage>
        <taxon>Bacteria</taxon>
        <taxon>Pseudomonadati</taxon>
        <taxon>Pseudomonadota</taxon>
        <taxon>Alphaproteobacteria</taxon>
        <taxon>Rhodospirillales</taxon>
        <taxon>Rhodospirillaceae</taxon>
        <taxon>Candidatus Endolissoclinum</taxon>
    </lineage>
</organism>
<dbReference type="AlphaFoldDB" id="K7YN98"/>
<sequence>MTLSTAYLPSFRYIFSYFKVFNKFFANTSAKCSVRNVLFLIYLIG</sequence>
<reference evidence="1 2" key="1">
    <citation type="journal article" date="2012" name="Proc. Natl. Acad. Sci. U.S.A.">
        <title>Genome streamlining and chemical defense in a coral reef symbiosis.</title>
        <authorList>
            <person name="Kwan J.C."/>
            <person name="Donia M.S."/>
            <person name="Han A.W."/>
            <person name="Hirose E."/>
            <person name="Haygood M.G."/>
            <person name="Schmidt E.W."/>
        </authorList>
    </citation>
    <scope>NUCLEOTIDE SEQUENCE [LARGE SCALE GENOMIC DNA]</scope>
    <source>
        <strain evidence="1 2">L2</strain>
    </source>
</reference>
<accession>K7YN98</accession>
<protein>
    <submittedName>
        <fullName evidence="1">Uncharacterized protein</fullName>
    </submittedName>
</protein>
<proteinExistence type="predicted"/>
<name>K7YN98_9PROT</name>
<gene>
    <name evidence="1" type="ORF">A1OE_772</name>
</gene>
<evidence type="ECO:0000313" key="2">
    <source>
        <dbReference type="Proteomes" id="UP000010077"/>
    </source>
</evidence>
<dbReference type="Proteomes" id="UP000010077">
    <property type="component" value="Chromosome"/>
</dbReference>
<dbReference type="EMBL" id="CP003539">
    <property type="protein sequence ID" value="AFX98957.1"/>
    <property type="molecule type" value="Genomic_DNA"/>
</dbReference>
<evidence type="ECO:0000313" key="1">
    <source>
        <dbReference type="EMBL" id="AFX98957.1"/>
    </source>
</evidence>
<dbReference type="HOGENOM" id="CLU_3197396_0_0_5"/>